<feature type="domain" description="Carrier" evidence="6">
    <location>
        <begin position="546"/>
        <end position="624"/>
    </location>
</feature>
<dbReference type="InterPro" id="IPR009081">
    <property type="entry name" value="PP-bd_ACP"/>
</dbReference>
<dbReference type="InterPro" id="IPR001031">
    <property type="entry name" value="Thioesterase"/>
</dbReference>
<dbReference type="Proteomes" id="UP000002247">
    <property type="component" value="Chromosome"/>
</dbReference>
<keyword evidence="3 8" id="KW-0808">Transferase</keyword>
<evidence type="ECO:0000256" key="4">
    <source>
        <dbReference type="ARBA" id="ARBA00023268"/>
    </source>
</evidence>
<dbReference type="PANTHER" id="PTHR43775:SF37">
    <property type="entry name" value="SI:DKEY-61P9.11"/>
    <property type="match status" value="1"/>
</dbReference>
<keyword evidence="1" id="KW-0596">Phosphopantetheine</keyword>
<dbReference type="PROSITE" id="PS50075">
    <property type="entry name" value="CARRIER"/>
    <property type="match status" value="1"/>
</dbReference>
<dbReference type="eggNOG" id="COG3208">
    <property type="taxonomic scope" value="Bacteria"/>
</dbReference>
<keyword evidence="2" id="KW-0597">Phosphoprotein</keyword>
<dbReference type="InterPro" id="IPR050091">
    <property type="entry name" value="PKS_NRPS_Biosynth_Enz"/>
</dbReference>
<dbReference type="EMBL" id="CP001958">
    <property type="protein sequence ID" value="ADG97809.1"/>
    <property type="molecule type" value="Genomic_DNA"/>
</dbReference>
<feature type="region of interest" description="Disordered" evidence="5">
    <location>
        <begin position="524"/>
        <end position="551"/>
    </location>
</feature>
<dbReference type="KEGG" id="srt:Srot_1344"/>
<dbReference type="GO" id="GO:0004315">
    <property type="term" value="F:3-oxoacyl-[acyl-carrier-protein] synthase activity"/>
    <property type="evidence" value="ECO:0007669"/>
    <property type="project" value="InterPro"/>
</dbReference>
<dbReference type="Pfam" id="PF00550">
    <property type="entry name" value="PP-binding"/>
    <property type="match status" value="1"/>
</dbReference>
<reference evidence="8 9" key="1">
    <citation type="journal article" date="2010" name="Stand. Genomic Sci.">
        <title>Complete genome sequence of Segniliparus rotundus type strain (CDC 1076).</title>
        <authorList>
            <person name="Sikorski J."/>
            <person name="Lapidus A."/>
            <person name="Copeland A."/>
            <person name="Misra M."/>
            <person name="Glavina Del Rio T."/>
            <person name="Nolan M."/>
            <person name="Lucas S."/>
            <person name="Chen F."/>
            <person name="Tice H."/>
            <person name="Cheng J.F."/>
            <person name="Jando M."/>
            <person name="Schneider S."/>
            <person name="Bruce D."/>
            <person name="Goodwin L."/>
            <person name="Pitluck S."/>
            <person name="Liolios K."/>
            <person name="Mikhailova N."/>
            <person name="Pati A."/>
            <person name="Ivanova N."/>
            <person name="Mavromatis K."/>
            <person name="Chen A."/>
            <person name="Palaniappan K."/>
            <person name="Chertkov O."/>
            <person name="Land M."/>
            <person name="Hauser L."/>
            <person name="Chang Y.J."/>
            <person name="Jeffries C.D."/>
            <person name="Brettin T."/>
            <person name="Detter J.C."/>
            <person name="Han C."/>
            <person name="Rohde M."/>
            <person name="Goker M."/>
            <person name="Bristow J."/>
            <person name="Eisen J.A."/>
            <person name="Markowitz V."/>
            <person name="Hugenholtz P."/>
            <person name="Kyrpides N.C."/>
            <person name="Klenk H.P."/>
        </authorList>
    </citation>
    <scope>NUCLEOTIDE SEQUENCE [LARGE SCALE GENOMIC DNA]</scope>
    <source>
        <strain evidence="9">ATCC BAA-972 / CDC 1076 / CIP 108378 / DSM 44985 / JCM 13578</strain>
    </source>
</reference>
<name>D6Z779_SEGRD</name>
<dbReference type="STRING" id="640132.Srot_1344"/>
<dbReference type="GO" id="GO:0047879">
    <property type="term" value="F:erythronolide synthase activity"/>
    <property type="evidence" value="ECO:0007669"/>
    <property type="project" value="UniProtKB-EC"/>
</dbReference>
<evidence type="ECO:0000256" key="1">
    <source>
        <dbReference type="ARBA" id="ARBA00022450"/>
    </source>
</evidence>
<evidence type="ECO:0000259" key="7">
    <source>
        <dbReference type="PROSITE" id="PS52004"/>
    </source>
</evidence>
<dbReference type="Gene3D" id="1.10.1200.10">
    <property type="entry name" value="ACP-like"/>
    <property type="match status" value="1"/>
</dbReference>
<dbReference type="Pfam" id="PF02801">
    <property type="entry name" value="Ketoacyl-synt_C"/>
    <property type="match status" value="1"/>
</dbReference>
<proteinExistence type="predicted"/>
<dbReference type="GO" id="GO:0005886">
    <property type="term" value="C:plasma membrane"/>
    <property type="evidence" value="ECO:0007669"/>
    <property type="project" value="TreeGrafter"/>
</dbReference>
<evidence type="ECO:0000256" key="2">
    <source>
        <dbReference type="ARBA" id="ARBA00022553"/>
    </source>
</evidence>
<sequence>MEFAIVGASIRLPGVCDIDEFRRALLAGQSGLCAVPPSSDDGKGPTVHDPRYVPVASVVESAELFDREFFSMTSGEAASLDPQQRLLLTLAYEALQSCAFDPEMRRIGVYVSATQSSRRPDAPARQQASGPLAVDYSAMLANDTDFCSARIAHKLGLTGPAVTVQSACSSALVAVHQACAGLAFGDADAAIAGGVSVTLPQNRGYLHQEGGVLSPTGQCRPFDRGADGFVKGNGGALVVLRRLDDALADGDPVLAVISGSAVNNDGDRRMGFTAPSPQGQEELIASAVARSGVAVGDIRYVEAHGTGTPMGDPIEFRALTRAYGAGPGASPDCCLGSLKANYGHLDVAAGAVGLVKAVLVVHGGTVFPQINFTGPSEFVPLAAGRFVIPTEPRQFPEHSWAAVSAFGMGGTNAHVVLRGPRDGEISPVRAGQADGCAVPVRFNARSERSLARFGSRLSRYLRERPDIHPADVAATLARRSVGGLVREVRARDSAELADELAAQDFGVARETIAAVPGRRVWLPPTPLEEAPLSSSGAVSEPGGAERTPAPRAAQVRASFMRHVEDELGPPVGEEDDFFAAGGESIGLVAIVAKVTAEFGFVVDFTRLDGLSTVGKLADELVRQAVSTVHDTDPIITFGPPGDVYWHPPAGGANFCYSALSRVCPKLGVNAFRANLRDTASTIEDIAARNIEVLDRRGLLGGQLVLGGYSFGGNVGLEMAIQLERAGVQPRRVVLFDSIAPHGYRGADTTGEEYDKAVALMVQSAVRQSAPEDQLGAFSRMLGDQGSAAGVLYQDFVRFWRANHQALVRHKPEAVLSCPITLFRSQEALPQQSLQWLGVDALPASAWQRYSAQPLQVINVPGDHYALFVEPQCLEVLAARLPEVLGRNA</sequence>
<dbReference type="Gene3D" id="3.40.50.1820">
    <property type="entry name" value="alpha/beta hydrolase"/>
    <property type="match status" value="1"/>
</dbReference>
<keyword evidence="8" id="KW-0012">Acyltransferase</keyword>
<keyword evidence="4" id="KW-0511">Multifunctional enzyme</keyword>
<dbReference type="InterPro" id="IPR016039">
    <property type="entry name" value="Thiolase-like"/>
</dbReference>
<dbReference type="GO" id="GO:0071770">
    <property type="term" value="P:DIM/DIP cell wall layer assembly"/>
    <property type="evidence" value="ECO:0007669"/>
    <property type="project" value="TreeGrafter"/>
</dbReference>
<dbReference type="InterPro" id="IPR036736">
    <property type="entry name" value="ACP-like_sf"/>
</dbReference>
<dbReference type="InterPro" id="IPR014031">
    <property type="entry name" value="Ketoacyl_synth_C"/>
</dbReference>
<dbReference type="SUPFAM" id="SSF47336">
    <property type="entry name" value="ACP-like"/>
    <property type="match status" value="1"/>
</dbReference>
<dbReference type="Gene3D" id="3.40.47.10">
    <property type="match status" value="1"/>
</dbReference>
<dbReference type="CDD" id="cd00833">
    <property type="entry name" value="PKS"/>
    <property type="match status" value="1"/>
</dbReference>
<evidence type="ECO:0000256" key="5">
    <source>
        <dbReference type="SAM" id="MobiDB-lite"/>
    </source>
</evidence>
<gene>
    <name evidence="8" type="ordered locus">Srot_1344</name>
</gene>
<evidence type="ECO:0000259" key="6">
    <source>
        <dbReference type="PROSITE" id="PS50075"/>
    </source>
</evidence>
<dbReference type="InterPro" id="IPR029058">
    <property type="entry name" value="AB_hydrolase_fold"/>
</dbReference>
<dbReference type="HOGENOM" id="CLU_000022_16_6_11"/>
<dbReference type="AlphaFoldDB" id="D6Z779"/>
<dbReference type="PROSITE" id="PS52004">
    <property type="entry name" value="KS3_2"/>
    <property type="match status" value="1"/>
</dbReference>
<evidence type="ECO:0000313" key="8">
    <source>
        <dbReference type="EMBL" id="ADG97809.1"/>
    </source>
</evidence>
<dbReference type="InterPro" id="IPR006162">
    <property type="entry name" value="Ppantetheine_attach_site"/>
</dbReference>
<dbReference type="InterPro" id="IPR018201">
    <property type="entry name" value="Ketoacyl_synth_AS"/>
</dbReference>
<dbReference type="GO" id="GO:0005737">
    <property type="term" value="C:cytoplasm"/>
    <property type="evidence" value="ECO:0007669"/>
    <property type="project" value="TreeGrafter"/>
</dbReference>
<dbReference type="SUPFAM" id="SSF53901">
    <property type="entry name" value="Thiolase-like"/>
    <property type="match status" value="1"/>
</dbReference>
<dbReference type="EC" id="2.3.1.94" evidence="8"/>
<accession>D6Z779</accession>
<dbReference type="GO" id="GO:0004312">
    <property type="term" value="F:fatty acid synthase activity"/>
    <property type="evidence" value="ECO:0007669"/>
    <property type="project" value="TreeGrafter"/>
</dbReference>
<organism evidence="8 9">
    <name type="scientific">Segniliparus rotundus (strain ATCC BAA-972 / CDC 1076 / CIP 108378 / DSM 44985 / JCM 13578)</name>
    <dbReference type="NCBI Taxonomy" id="640132"/>
    <lineage>
        <taxon>Bacteria</taxon>
        <taxon>Bacillati</taxon>
        <taxon>Actinomycetota</taxon>
        <taxon>Actinomycetes</taxon>
        <taxon>Mycobacteriales</taxon>
        <taxon>Segniliparaceae</taxon>
        <taxon>Segniliparus</taxon>
    </lineage>
</organism>
<dbReference type="RefSeq" id="WP_013138263.1">
    <property type="nucleotide sequence ID" value="NC_014168.1"/>
</dbReference>
<dbReference type="Pfam" id="PF00975">
    <property type="entry name" value="Thioesterase"/>
    <property type="match status" value="1"/>
</dbReference>
<evidence type="ECO:0000313" key="9">
    <source>
        <dbReference type="Proteomes" id="UP000002247"/>
    </source>
</evidence>
<dbReference type="SMART" id="SM00825">
    <property type="entry name" value="PKS_KS"/>
    <property type="match status" value="1"/>
</dbReference>
<protein>
    <submittedName>
        <fullName evidence="8">6-deoxyerythronolide-B synthase</fullName>
        <ecNumber evidence="8">2.3.1.94</ecNumber>
    </submittedName>
</protein>
<dbReference type="SUPFAM" id="SSF53474">
    <property type="entry name" value="alpha/beta-Hydrolases"/>
    <property type="match status" value="1"/>
</dbReference>
<dbReference type="InterPro" id="IPR014030">
    <property type="entry name" value="Ketoacyl_synth_N"/>
</dbReference>
<dbReference type="InterPro" id="IPR032821">
    <property type="entry name" value="PKS_assoc"/>
</dbReference>
<dbReference type="eggNOG" id="COG3321">
    <property type="taxonomic scope" value="Bacteria"/>
</dbReference>
<keyword evidence="9" id="KW-1185">Reference proteome</keyword>
<dbReference type="PROSITE" id="PS00012">
    <property type="entry name" value="PHOSPHOPANTETHEINE"/>
    <property type="match status" value="1"/>
</dbReference>
<dbReference type="GO" id="GO:0006633">
    <property type="term" value="P:fatty acid biosynthetic process"/>
    <property type="evidence" value="ECO:0007669"/>
    <property type="project" value="InterPro"/>
</dbReference>
<dbReference type="PANTHER" id="PTHR43775">
    <property type="entry name" value="FATTY ACID SYNTHASE"/>
    <property type="match status" value="1"/>
</dbReference>
<evidence type="ECO:0000256" key="3">
    <source>
        <dbReference type="ARBA" id="ARBA00022679"/>
    </source>
</evidence>
<dbReference type="Pfam" id="PF16197">
    <property type="entry name" value="KAsynt_C_assoc"/>
    <property type="match status" value="1"/>
</dbReference>
<feature type="domain" description="Ketosynthase family 3 (KS3)" evidence="7">
    <location>
        <begin position="1"/>
        <end position="419"/>
    </location>
</feature>
<dbReference type="Pfam" id="PF00109">
    <property type="entry name" value="ketoacyl-synt"/>
    <property type="match status" value="1"/>
</dbReference>
<dbReference type="PROSITE" id="PS00606">
    <property type="entry name" value="KS3_1"/>
    <property type="match status" value="1"/>
</dbReference>
<dbReference type="InterPro" id="IPR020841">
    <property type="entry name" value="PKS_Beta-ketoAc_synthase_dom"/>
</dbReference>